<keyword evidence="2" id="KW-0472">Membrane</keyword>
<comment type="caution">
    <text evidence="3">The sequence shown here is derived from an EMBL/GenBank/DDBJ whole genome shotgun (WGS) entry which is preliminary data.</text>
</comment>
<proteinExistence type="predicted"/>
<protein>
    <recommendedName>
        <fullName evidence="5">Protein TAPETUM DETERMINANT 1-like</fullName>
    </recommendedName>
</protein>
<dbReference type="EMBL" id="JAWXYG010000003">
    <property type="protein sequence ID" value="KAK4277223.1"/>
    <property type="molecule type" value="Genomic_DNA"/>
</dbReference>
<evidence type="ECO:0000256" key="2">
    <source>
        <dbReference type="SAM" id="Phobius"/>
    </source>
</evidence>
<organism evidence="3 4">
    <name type="scientific">Acacia crassicarpa</name>
    <name type="common">northern wattle</name>
    <dbReference type="NCBI Taxonomy" id="499986"/>
    <lineage>
        <taxon>Eukaryota</taxon>
        <taxon>Viridiplantae</taxon>
        <taxon>Streptophyta</taxon>
        <taxon>Embryophyta</taxon>
        <taxon>Tracheophyta</taxon>
        <taxon>Spermatophyta</taxon>
        <taxon>Magnoliopsida</taxon>
        <taxon>eudicotyledons</taxon>
        <taxon>Gunneridae</taxon>
        <taxon>Pentapetalae</taxon>
        <taxon>rosids</taxon>
        <taxon>fabids</taxon>
        <taxon>Fabales</taxon>
        <taxon>Fabaceae</taxon>
        <taxon>Caesalpinioideae</taxon>
        <taxon>mimosoid clade</taxon>
        <taxon>Acacieae</taxon>
        <taxon>Acacia</taxon>
    </lineage>
</organism>
<keyword evidence="2" id="KW-1133">Transmembrane helix</keyword>
<evidence type="ECO:0000313" key="3">
    <source>
        <dbReference type="EMBL" id="KAK4277223.1"/>
    </source>
</evidence>
<dbReference type="AlphaFoldDB" id="A0AAE1MVD4"/>
<dbReference type="Pfam" id="PF24068">
    <property type="entry name" value="TPD1_C"/>
    <property type="match status" value="1"/>
</dbReference>
<keyword evidence="2" id="KW-0812">Transmembrane</keyword>
<gene>
    <name evidence="3" type="ORF">QN277_015248</name>
</gene>
<dbReference type="Proteomes" id="UP001293593">
    <property type="component" value="Unassembled WGS sequence"/>
</dbReference>
<reference evidence="3" key="1">
    <citation type="submission" date="2023-10" db="EMBL/GenBank/DDBJ databases">
        <title>Chromosome-level genome of the transformable northern wattle, Acacia crassicarpa.</title>
        <authorList>
            <person name="Massaro I."/>
            <person name="Sinha N.R."/>
            <person name="Poethig S."/>
            <person name="Leichty A.R."/>
        </authorList>
    </citation>
    <scope>NUCLEOTIDE SEQUENCE</scope>
    <source>
        <strain evidence="3">Acra3RX</strain>
        <tissue evidence="3">Leaf</tissue>
    </source>
</reference>
<dbReference type="GO" id="GO:0001709">
    <property type="term" value="P:cell fate determination"/>
    <property type="evidence" value="ECO:0007669"/>
    <property type="project" value="TreeGrafter"/>
</dbReference>
<evidence type="ECO:0000256" key="1">
    <source>
        <dbReference type="ARBA" id="ARBA00022729"/>
    </source>
</evidence>
<sequence>MEARSISGIVVIATSLLLFLGLLAYLADVRDSRSAGITTNITLSTHRKLLGLGGSEKKEVINRIWGEEKCRKEDIVIRQGATAPLASGVPTYTVEVTNMCGNSGCDISGIHISCRWFSSARLINPKVFKRLRYNDCLLNDGKALAVGATLSFQYANTFPYPLSVSSVSCPP</sequence>
<evidence type="ECO:0008006" key="5">
    <source>
        <dbReference type="Google" id="ProtNLM"/>
    </source>
</evidence>
<name>A0AAE1MVD4_9FABA</name>
<dbReference type="PANTHER" id="PTHR33184:SF67">
    <property type="entry name" value="PROTEIN TAPETUM DETERMINANT 1"/>
    <property type="match status" value="1"/>
</dbReference>
<keyword evidence="1" id="KW-0732">Signal</keyword>
<dbReference type="InterPro" id="IPR040361">
    <property type="entry name" value="TPD1"/>
</dbReference>
<feature type="transmembrane region" description="Helical" evidence="2">
    <location>
        <begin position="6"/>
        <end position="27"/>
    </location>
</feature>
<evidence type="ECO:0000313" key="4">
    <source>
        <dbReference type="Proteomes" id="UP001293593"/>
    </source>
</evidence>
<accession>A0AAE1MVD4</accession>
<keyword evidence="4" id="KW-1185">Reference proteome</keyword>
<dbReference type="PANTHER" id="PTHR33184">
    <property type="entry name" value="PROTEIN TAPETUM DETERMINANT 1-LIKE-RELATED"/>
    <property type="match status" value="1"/>
</dbReference>